<dbReference type="RefSeq" id="WP_229641837.1">
    <property type="nucleotide sequence ID" value="NZ_JADWDC010000053.1"/>
</dbReference>
<feature type="domain" description="Endonuclease/exonuclease/phosphatase" evidence="1">
    <location>
        <begin position="1"/>
        <end position="272"/>
    </location>
</feature>
<name>A0A964FH31_9CYAN</name>
<keyword evidence="3" id="KW-1185">Reference proteome</keyword>
<reference evidence="2" key="1">
    <citation type="journal article" date="2021" name="Antonie Van Leeuwenhoek">
        <title>Draft genome and description of Waterburya agarophytonicola gen. nov. sp. nov. (Pleurocapsales, Cyanobacteria): a seaweed symbiont.</title>
        <authorList>
            <person name="Bonthond G."/>
            <person name="Shalygin S."/>
            <person name="Bayer T."/>
            <person name="Weinberger F."/>
        </authorList>
    </citation>
    <scope>NUCLEOTIDE SEQUENCE</scope>
    <source>
        <strain evidence="2">KI4</strain>
    </source>
</reference>
<proteinExistence type="predicted"/>
<comment type="caution">
    <text evidence="2">The sequence shown here is derived from an EMBL/GenBank/DDBJ whole genome shotgun (WGS) entry which is preliminary data.</text>
</comment>
<dbReference type="PANTHER" id="PTHR14859">
    <property type="entry name" value="CALCOFLUOR WHITE HYPERSENSITIVE PROTEIN PRECURSOR"/>
    <property type="match status" value="1"/>
</dbReference>
<gene>
    <name evidence="2" type="ORF">I4641_17330</name>
</gene>
<organism evidence="2 3">
    <name type="scientific">Waterburya agarophytonicola KI4</name>
    <dbReference type="NCBI Taxonomy" id="2874699"/>
    <lineage>
        <taxon>Bacteria</taxon>
        <taxon>Bacillati</taxon>
        <taxon>Cyanobacteriota</taxon>
        <taxon>Cyanophyceae</taxon>
        <taxon>Pleurocapsales</taxon>
        <taxon>Hyellaceae</taxon>
        <taxon>Waterburya</taxon>
        <taxon>Waterburya agarophytonicola</taxon>
    </lineage>
</organism>
<accession>A0A964FH31</accession>
<keyword evidence="2" id="KW-0255">Endonuclease</keyword>
<dbReference type="GO" id="GO:0004519">
    <property type="term" value="F:endonuclease activity"/>
    <property type="evidence" value="ECO:0007669"/>
    <property type="project" value="UniProtKB-KW"/>
</dbReference>
<dbReference type="InterPro" id="IPR051916">
    <property type="entry name" value="GPI-anchor_lipid_remodeler"/>
</dbReference>
<dbReference type="InterPro" id="IPR036691">
    <property type="entry name" value="Endo/exonu/phosph_ase_sf"/>
</dbReference>
<dbReference type="Pfam" id="PF03372">
    <property type="entry name" value="Exo_endo_phos"/>
    <property type="match status" value="1"/>
</dbReference>
<dbReference type="EMBL" id="JADWDC010000053">
    <property type="protein sequence ID" value="MCC0178736.1"/>
    <property type="molecule type" value="Genomic_DNA"/>
</dbReference>
<dbReference type="AlphaFoldDB" id="A0A964FH31"/>
<keyword evidence="2" id="KW-0540">Nuclease</keyword>
<dbReference type="Proteomes" id="UP000729733">
    <property type="component" value="Unassembled WGS sequence"/>
</dbReference>
<evidence type="ECO:0000313" key="3">
    <source>
        <dbReference type="Proteomes" id="UP000729733"/>
    </source>
</evidence>
<sequence length="283" mass="33783">MTYNMGYASGVKQETLNDPHTKEFFIKNLNQVLETLNNQQIDVLLLQEVDFNSKRTHYFNQLAYLQKELGWNYSAKVSSWKKFVPFMGIGKMNSGVAILSKYPITKHIYRTFIFKPTFSNKFLNFIYFPFVWKNPIQHVTIDYKNTLIHVFNVELEVWKRKYRVIQFDDLMNWIESQGWNKYIIIGGDLNFHAYIPLAGERIQDYLSAPFFYSIWQIIPGIQEAFINDKYTNQEIHKTITFPEFKKRLDFLFFSKEFRKKRSQVFSLKASDHLPVMVELDILK</sequence>
<dbReference type="SUPFAM" id="SSF56219">
    <property type="entry name" value="DNase I-like"/>
    <property type="match status" value="1"/>
</dbReference>
<evidence type="ECO:0000259" key="1">
    <source>
        <dbReference type="Pfam" id="PF03372"/>
    </source>
</evidence>
<protein>
    <submittedName>
        <fullName evidence="2">Endonuclease/exonuclease/phosphatase family protein</fullName>
    </submittedName>
</protein>
<dbReference type="PANTHER" id="PTHR14859:SF1">
    <property type="entry name" value="PGAP2-INTERACTING PROTEIN"/>
    <property type="match status" value="1"/>
</dbReference>
<dbReference type="Gene3D" id="3.60.10.10">
    <property type="entry name" value="Endonuclease/exonuclease/phosphatase"/>
    <property type="match status" value="1"/>
</dbReference>
<evidence type="ECO:0000313" key="2">
    <source>
        <dbReference type="EMBL" id="MCC0178736.1"/>
    </source>
</evidence>
<dbReference type="InterPro" id="IPR005135">
    <property type="entry name" value="Endo/exonuclease/phosphatase"/>
</dbReference>
<dbReference type="GO" id="GO:0016020">
    <property type="term" value="C:membrane"/>
    <property type="evidence" value="ECO:0007669"/>
    <property type="project" value="GOC"/>
</dbReference>
<keyword evidence="2" id="KW-0378">Hydrolase</keyword>
<dbReference type="GO" id="GO:0006506">
    <property type="term" value="P:GPI anchor biosynthetic process"/>
    <property type="evidence" value="ECO:0007669"/>
    <property type="project" value="TreeGrafter"/>
</dbReference>